<name>A0A397UV56_9GLOM</name>
<evidence type="ECO:0000313" key="1">
    <source>
        <dbReference type="EMBL" id="RIB12599.1"/>
    </source>
</evidence>
<organism evidence="1 2">
    <name type="scientific">Gigaspora rosea</name>
    <dbReference type="NCBI Taxonomy" id="44941"/>
    <lineage>
        <taxon>Eukaryota</taxon>
        <taxon>Fungi</taxon>
        <taxon>Fungi incertae sedis</taxon>
        <taxon>Mucoromycota</taxon>
        <taxon>Glomeromycotina</taxon>
        <taxon>Glomeromycetes</taxon>
        <taxon>Diversisporales</taxon>
        <taxon>Gigasporaceae</taxon>
        <taxon>Gigaspora</taxon>
    </lineage>
</organism>
<sequence length="324" mass="36969">MSNITFAPLLLINNFYKNKTHFKNQSSMRKSQENRQSLQSLPVSNYTNSLCNIRDEYPNIYVTRIKSKKPIEYHYKVLRLGYYPSHIKITKKTTADGVSNKNKEESITSEQSASHAAQLFLKKLRGNENSRLSGIILFGFDLNCLDQRRINAQAKSTQSRENVHNSIKLQFMQHNFQNANLEHLTIRASIQDIKFQYVSNKTKEITDQELDSIVCAFVIPSMVHEYLIAERRQLIDKAMDNLIPITTFQIQSNTKFISGNLPALENSTDSLDNIEILPTDIENGAYRSLTALLSIIIPTLVNKAVISHDDVIKLKLDGDGRECT</sequence>
<gene>
    <name evidence="1" type="ORF">C2G38_2200184</name>
</gene>
<comment type="caution">
    <text evidence="1">The sequence shown here is derived from an EMBL/GenBank/DDBJ whole genome shotgun (WGS) entry which is preliminary data.</text>
</comment>
<protein>
    <submittedName>
        <fullName evidence="1">Uncharacterized protein</fullName>
    </submittedName>
</protein>
<dbReference type="EMBL" id="QKWP01001007">
    <property type="protein sequence ID" value="RIB12599.1"/>
    <property type="molecule type" value="Genomic_DNA"/>
</dbReference>
<proteinExistence type="predicted"/>
<dbReference type="AlphaFoldDB" id="A0A397UV56"/>
<dbReference type="Proteomes" id="UP000266673">
    <property type="component" value="Unassembled WGS sequence"/>
</dbReference>
<accession>A0A397UV56</accession>
<keyword evidence="2" id="KW-1185">Reference proteome</keyword>
<reference evidence="1 2" key="1">
    <citation type="submission" date="2018-06" db="EMBL/GenBank/DDBJ databases">
        <title>Comparative genomics reveals the genomic features of Rhizophagus irregularis, R. cerebriforme, R. diaphanum and Gigaspora rosea, and their symbiotic lifestyle signature.</title>
        <authorList>
            <person name="Morin E."/>
            <person name="San Clemente H."/>
            <person name="Chen E.C.H."/>
            <person name="De La Providencia I."/>
            <person name="Hainaut M."/>
            <person name="Kuo A."/>
            <person name="Kohler A."/>
            <person name="Murat C."/>
            <person name="Tang N."/>
            <person name="Roy S."/>
            <person name="Loubradou J."/>
            <person name="Henrissat B."/>
            <person name="Grigoriev I.V."/>
            <person name="Corradi N."/>
            <person name="Roux C."/>
            <person name="Martin F.M."/>
        </authorList>
    </citation>
    <scope>NUCLEOTIDE SEQUENCE [LARGE SCALE GENOMIC DNA]</scope>
    <source>
        <strain evidence="1 2">DAOM 194757</strain>
    </source>
</reference>
<dbReference type="OrthoDB" id="2418186at2759"/>
<evidence type="ECO:0000313" key="2">
    <source>
        <dbReference type="Proteomes" id="UP000266673"/>
    </source>
</evidence>